<accession>A0AAD6I1T6</accession>
<evidence type="ECO:0000313" key="3">
    <source>
        <dbReference type="Proteomes" id="UP001219568"/>
    </source>
</evidence>
<evidence type="ECO:0000313" key="2">
    <source>
        <dbReference type="EMBL" id="KAJ6027257.1"/>
    </source>
</evidence>
<sequence length="317" mass="35434">MSSVSIDHTDSEITLPPHKMSQSDRSSASLMCALPPEHVVRTFSRLKNLQIEAEKLLESLKKNGNGNQWIVVLNLSTRTIQKLDEEHDSSLGGIQYRFQWEGTTGLIKVVPSKAHDATTDKVTRVIDRKLDAMGLDWSDAAWVATATYKPTTSKGKQADQAFLPPARCPVGLPRSGWPTFVIETGVSESLNRLREDAKRWFVDSQGEVRIVMVISIKPAEVTFEKWQLAPNNAPRPLTRVYLDSLRAQSPNIPPLIPQPTPIQQPYSAQEVYVEPNRVIGAPLNIPFVALYDRSPGQGEGDILIQMQDFRNITKLLF</sequence>
<protein>
    <submittedName>
        <fullName evidence="2">Uncharacterized protein</fullName>
    </submittedName>
</protein>
<proteinExistence type="predicted"/>
<gene>
    <name evidence="2" type="ORF">N7460_012074</name>
</gene>
<comment type="caution">
    <text evidence="2">The sequence shown here is derived from an EMBL/GenBank/DDBJ whole genome shotgun (WGS) entry which is preliminary data.</text>
</comment>
<reference evidence="2" key="2">
    <citation type="submission" date="2023-01" db="EMBL/GenBank/DDBJ databases">
        <authorList>
            <person name="Petersen C."/>
        </authorList>
    </citation>
    <scope>NUCLEOTIDE SEQUENCE</scope>
    <source>
        <strain evidence="2">IBT 15450</strain>
    </source>
</reference>
<name>A0AAD6I1T6_PENCN</name>
<reference evidence="2" key="1">
    <citation type="journal article" date="2023" name="IMA Fungus">
        <title>Comparative genomic study of the Penicillium genus elucidates a diverse pangenome and 15 lateral gene transfer events.</title>
        <authorList>
            <person name="Petersen C."/>
            <person name="Sorensen T."/>
            <person name="Nielsen M.R."/>
            <person name="Sondergaard T.E."/>
            <person name="Sorensen J.L."/>
            <person name="Fitzpatrick D.A."/>
            <person name="Frisvad J.C."/>
            <person name="Nielsen K.L."/>
        </authorList>
    </citation>
    <scope>NUCLEOTIDE SEQUENCE</scope>
    <source>
        <strain evidence="2">IBT 15450</strain>
    </source>
</reference>
<keyword evidence="3" id="KW-1185">Reference proteome</keyword>
<dbReference type="Proteomes" id="UP001219568">
    <property type="component" value="Unassembled WGS sequence"/>
</dbReference>
<feature type="region of interest" description="Disordered" evidence="1">
    <location>
        <begin position="1"/>
        <end position="28"/>
    </location>
</feature>
<organism evidence="2 3">
    <name type="scientific">Penicillium canescens</name>
    <dbReference type="NCBI Taxonomy" id="5083"/>
    <lineage>
        <taxon>Eukaryota</taxon>
        <taxon>Fungi</taxon>
        <taxon>Dikarya</taxon>
        <taxon>Ascomycota</taxon>
        <taxon>Pezizomycotina</taxon>
        <taxon>Eurotiomycetes</taxon>
        <taxon>Eurotiomycetidae</taxon>
        <taxon>Eurotiales</taxon>
        <taxon>Aspergillaceae</taxon>
        <taxon>Penicillium</taxon>
    </lineage>
</organism>
<dbReference type="AlphaFoldDB" id="A0AAD6I1T6"/>
<dbReference type="EMBL" id="JAQJZL010000015">
    <property type="protein sequence ID" value="KAJ6027257.1"/>
    <property type="molecule type" value="Genomic_DNA"/>
</dbReference>
<evidence type="ECO:0000256" key="1">
    <source>
        <dbReference type="SAM" id="MobiDB-lite"/>
    </source>
</evidence>